<evidence type="ECO:0000256" key="11">
    <source>
        <dbReference type="SAM" id="Phobius"/>
    </source>
</evidence>
<evidence type="ECO:0000256" key="5">
    <source>
        <dbReference type="ARBA" id="ARBA00022679"/>
    </source>
</evidence>
<feature type="transmembrane region" description="Helical" evidence="11">
    <location>
        <begin position="9"/>
        <end position="28"/>
    </location>
</feature>
<dbReference type="CDD" id="cd16024">
    <property type="entry name" value="GPI_EPT_2"/>
    <property type="match status" value="1"/>
</dbReference>
<feature type="transmembrane region" description="Helical" evidence="11">
    <location>
        <begin position="906"/>
        <end position="931"/>
    </location>
</feature>
<dbReference type="Gene3D" id="3.40.720.10">
    <property type="entry name" value="Alkaline Phosphatase, subunit A"/>
    <property type="match status" value="1"/>
</dbReference>
<dbReference type="InterPro" id="IPR037674">
    <property type="entry name" value="PIG-G_N"/>
</dbReference>
<dbReference type="InterPro" id="IPR039527">
    <property type="entry name" value="PIGG/GPI7"/>
</dbReference>
<dbReference type="InterPro" id="IPR045687">
    <property type="entry name" value="PIGG/GPI7_C"/>
</dbReference>
<dbReference type="InterPro" id="IPR002591">
    <property type="entry name" value="Phosphodiest/P_Trfase"/>
</dbReference>
<evidence type="ECO:0000256" key="4">
    <source>
        <dbReference type="ARBA" id="ARBA00022502"/>
    </source>
</evidence>
<dbReference type="EMBL" id="OE004893">
    <property type="protein sequence ID" value="CAD7461532.1"/>
    <property type="molecule type" value="Genomic_DNA"/>
</dbReference>
<evidence type="ECO:0000313" key="13">
    <source>
        <dbReference type="EMBL" id="CAD7461532.1"/>
    </source>
</evidence>
<keyword evidence="9 11" id="KW-0472">Membrane</keyword>
<accession>A0A7R9INB3</accession>
<comment type="subcellular location">
    <subcellularLocation>
        <location evidence="1">Endoplasmic reticulum membrane</location>
        <topology evidence="1">Multi-pass membrane protein</topology>
    </subcellularLocation>
</comment>
<comment type="similarity">
    <text evidence="3">Belongs to the PIGG/PIGN/PIGO family. PIGG subfamily.</text>
</comment>
<dbReference type="Pfam" id="PF01663">
    <property type="entry name" value="Phosphodiest"/>
    <property type="match status" value="1"/>
</dbReference>
<protein>
    <recommendedName>
        <fullName evidence="12">GPI ethanolamine phosphate transferase 2 C-terminal domain-containing protein</fullName>
    </recommendedName>
</protein>
<dbReference type="GO" id="GO:0005789">
    <property type="term" value="C:endoplasmic reticulum membrane"/>
    <property type="evidence" value="ECO:0007669"/>
    <property type="project" value="UniProtKB-SubCell"/>
</dbReference>
<feature type="transmembrane region" description="Helical" evidence="11">
    <location>
        <begin position="676"/>
        <end position="700"/>
    </location>
</feature>
<feature type="transmembrane region" description="Helical" evidence="11">
    <location>
        <begin position="558"/>
        <end position="576"/>
    </location>
</feature>
<keyword evidence="8 11" id="KW-1133">Transmembrane helix</keyword>
<evidence type="ECO:0000256" key="10">
    <source>
        <dbReference type="ARBA" id="ARBA00023180"/>
    </source>
</evidence>
<sequence length="946" mass="104665">MSVASSKQIILLMTLAVYALLLFLYGFFPLKIPDKSVSSSKDLPHLVGNVSVNATELYKPMAGKLVIMVIDALRWDFIGGDKGPHNMPYTSSLVMNDRACLLEGRADPPTVTMPRIKALTTGTVPNFIDVVLNLASPEISEDSILRQAMEHGNKIVFYGDDTWLKLFPDSFIRSEGTTSFFVSDFTEVDDNVTRHLASELNSPDWDIMILHYLGLDHIGHLEGPESRHVGPKLHEMDDVVRRIHQQLNIWDATSELPSVMVVCGDHGMKDSGSHGGASLEEVLVPIITIGLNCPGQDLSLLSVSQVDLVPTLAVMLALPIPAANLGKLISPLLHTLPPTRQLYSLHYNSKQVAEQFRRQAAAYRTQGPYLDYEEAMRLHSDWLMQEDPELVPRIVALYTSSLADMSSQLVKSMARFDLHALVIASFILWQGGKHIPLGRLSSSLIGQEDQRESNPFKMATVRDGESLDEVFALLLVDANAPSWEHVLLGTLLLLGVHSMGCALGGYNSFLCCLGLNSGLLLAVFTAVVVAVNCCVLTSCWPQYVDLCQKFPRGGMKRFLLLGTVLHSVSLASSSFIEEEHQVWYFLFLTFSLVTLACLYKSLMPSEALYGGFLLVLHRILRKLNQTGDKWASLPDIGDWLVQPGQETFLTAVFLLGLLGVCVSCHYLNTGSSRRDLVLYSIAAAYIYCYRAATGSVLLPFTYPLSRGVTEVMVFWGVLCVLVVKSVVNVWHTNDSPLGVITCTCALVSALLHRPHAVLLVPAQVLCSAHIHRACLRMGVRWNTIAHIWLGWLFFFYQGNSNSLASIDVASGYVGLESYSLVTVGLQLVLHTYSAPILSHMLLINGVEHNARKGVFPNFRKHLVDVYTTSVYTRVLPLATFFVLVFAQRYHLFVWSVFSPKLLYETMHTIVIFTLLVVTEVCFQEAAIIALFSGSGVKAIVFIPSFL</sequence>
<comment type="pathway">
    <text evidence="2">Glycolipid biosynthesis; glycosylphosphatidylinositol-anchor biosynthesis.</text>
</comment>
<organism evidence="13">
    <name type="scientific">Timema tahoe</name>
    <dbReference type="NCBI Taxonomy" id="61484"/>
    <lineage>
        <taxon>Eukaryota</taxon>
        <taxon>Metazoa</taxon>
        <taxon>Ecdysozoa</taxon>
        <taxon>Arthropoda</taxon>
        <taxon>Hexapoda</taxon>
        <taxon>Insecta</taxon>
        <taxon>Pterygota</taxon>
        <taxon>Neoptera</taxon>
        <taxon>Polyneoptera</taxon>
        <taxon>Phasmatodea</taxon>
        <taxon>Timematodea</taxon>
        <taxon>Timematoidea</taxon>
        <taxon>Timematidae</taxon>
        <taxon>Timema</taxon>
    </lineage>
</organism>
<dbReference type="SUPFAM" id="SSF53649">
    <property type="entry name" value="Alkaline phosphatase-like"/>
    <property type="match status" value="1"/>
</dbReference>
<feature type="transmembrane region" description="Helical" evidence="11">
    <location>
        <begin position="582"/>
        <end position="599"/>
    </location>
</feature>
<dbReference type="UniPathway" id="UPA00196"/>
<dbReference type="PANTHER" id="PTHR23072">
    <property type="entry name" value="PHOSPHATIDYLINOSITOL GLYCAN-RELATED"/>
    <property type="match status" value="1"/>
</dbReference>
<reference evidence="13" key="1">
    <citation type="submission" date="2020-11" db="EMBL/GenBank/DDBJ databases">
        <authorList>
            <person name="Tran Van P."/>
        </authorList>
    </citation>
    <scope>NUCLEOTIDE SEQUENCE</scope>
</reference>
<feature type="transmembrane region" description="Helical" evidence="11">
    <location>
        <begin position="648"/>
        <end position="667"/>
    </location>
</feature>
<gene>
    <name evidence="13" type="ORF">TTEB3V08_LOCUS9441</name>
</gene>
<evidence type="ECO:0000256" key="8">
    <source>
        <dbReference type="ARBA" id="ARBA00022989"/>
    </source>
</evidence>
<evidence type="ECO:0000259" key="12">
    <source>
        <dbReference type="Pfam" id="PF19316"/>
    </source>
</evidence>
<evidence type="ECO:0000256" key="1">
    <source>
        <dbReference type="ARBA" id="ARBA00004477"/>
    </source>
</evidence>
<feature type="transmembrane region" description="Helical" evidence="11">
    <location>
        <begin position="779"/>
        <end position="798"/>
    </location>
</feature>
<dbReference type="InterPro" id="IPR017850">
    <property type="entry name" value="Alkaline_phosphatase_core_sf"/>
</dbReference>
<dbReference type="GO" id="GO:0051267">
    <property type="term" value="F:CP2 mannose-ethanolamine phosphotransferase activity"/>
    <property type="evidence" value="ECO:0007669"/>
    <property type="project" value="TreeGrafter"/>
</dbReference>
<keyword evidence="10" id="KW-0325">Glycoprotein</keyword>
<evidence type="ECO:0000256" key="9">
    <source>
        <dbReference type="ARBA" id="ARBA00023136"/>
    </source>
</evidence>
<dbReference type="Pfam" id="PF19316">
    <property type="entry name" value="PIGO_PIGG"/>
    <property type="match status" value="1"/>
</dbReference>
<evidence type="ECO:0000256" key="3">
    <source>
        <dbReference type="ARBA" id="ARBA00005315"/>
    </source>
</evidence>
<keyword evidence="5" id="KW-0808">Transferase</keyword>
<keyword evidence="7" id="KW-0256">Endoplasmic reticulum</keyword>
<dbReference type="GO" id="GO:0006506">
    <property type="term" value="P:GPI anchor biosynthetic process"/>
    <property type="evidence" value="ECO:0007669"/>
    <property type="project" value="UniProtKB-UniPathway"/>
</dbReference>
<keyword evidence="4" id="KW-0337">GPI-anchor biosynthesis</keyword>
<feature type="transmembrane region" description="Helical" evidence="11">
    <location>
        <begin position="518"/>
        <end position="537"/>
    </location>
</feature>
<keyword evidence="6 11" id="KW-0812">Transmembrane</keyword>
<proteinExistence type="inferred from homology"/>
<evidence type="ECO:0000256" key="7">
    <source>
        <dbReference type="ARBA" id="ARBA00022824"/>
    </source>
</evidence>
<evidence type="ECO:0000256" key="2">
    <source>
        <dbReference type="ARBA" id="ARBA00004687"/>
    </source>
</evidence>
<feature type="transmembrane region" description="Helical" evidence="11">
    <location>
        <begin position="818"/>
        <end position="842"/>
    </location>
</feature>
<feature type="transmembrane region" description="Helical" evidence="11">
    <location>
        <begin position="863"/>
        <end position="886"/>
    </location>
</feature>
<feature type="domain" description="GPI ethanolamine phosphate transferase 2 C-terminal" evidence="12">
    <location>
        <begin position="538"/>
        <end position="912"/>
    </location>
</feature>
<feature type="transmembrane region" description="Helical" evidence="11">
    <location>
        <begin position="712"/>
        <end position="730"/>
    </location>
</feature>
<dbReference type="PANTHER" id="PTHR23072:SF0">
    <property type="entry name" value="GPI ETHANOLAMINE PHOSPHATE TRANSFERASE 2"/>
    <property type="match status" value="1"/>
</dbReference>
<name>A0A7R9INB3_9NEOP</name>
<evidence type="ECO:0000256" key="6">
    <source>
        <dbReference type="ARBA" id="ARBA00022692"/>
    </source>
</evidence>
<dbReference type="AlphaFoldDB" id="A0A7R9INB3"/>